<proteinExistence type="predicted"/>
<dbReference type="Proteomes" id="UP001153331">
    <property type="component" value="Unassembled WGS sequence"/>
</dbReference>
<comment type="caution">
    <text evidence="1">The sequence shown here is derived from an EMBL/GenBank/DDBJ whole genome shotgun (WGS) entry which is preliminary data.</text>
</comment>
<evidence type="ECO:0000313" key="1">
    <source>
        <dbReference type="EMBL" id="KAJ8109605.1"/>
    </source>
</evidence>
<reference evidence="1" key="1">
    <citation type="submission" date="2022-11" db="EMBL/GenBank/DDBJ databases">
        <title>Genome Sequence of Boeremia exigua.</title>
        <authorList>
            <person name="Buettner E."/>
        </authorList>
    </citation>
    <scope>NUCLEOTIDE SEQUENCE</scope>
    <source>
        <strain evidence="1">CU02</strain>
    </source>
</reference>
<name>A0ACC2I352_9PLEO</name>
<protein>
    <submittedName>
        <fullName evidence="1">Uncharacterized protein</fullName>
    </submittedName>
</protein>
<organism evidence="1 2">
    <name type="scientific">Boeremia exigua</name>
    <dbReference type="NCBI Taxonomy" id="749465"/>
    <lineage>
        <taxon>Eukaryota</taxon>
        <taxon>Fungi</taxon>
        <taxon>Dikarya</taxon>
        <taxon>Ascomycota</taxon>
        <taxon>Pezizomycotina</taxon>
        <taxon>Dothideomycetes</taxon>
        <taxon>Pleosporomycetidae</taxon>
        <taxon>Pleosporales</taxon>
        <taxon>Pleosporineae</taxon>
        <taxon>Didymellaceae</taxon>
        <taxon>Boeremia</taxon>
    </lineage>
</organism>
<accession>A0ACC2I352</accession>
<gene>
    <name evidence="1" type="ORF">OPT61_g7340</name>
</gene>
<dbReference type="EMBL" id="JAPHNI010000593">
    <property type="protein sequence ID" value="KAJ8109605.1"/>
    <property type="molecule type" value="Genomic_DNA"/>
</dbReference>
<sequence>MAQAKSIILLISGGWHTPQSYTKLTEALSADGFEVHVPALGSVSDERPPRADLERDTAQIRSYAEDLANAGHEFLVLMHSYGGQVGTNALSGLSVSARSTEGLSGGVSHLIYMAATAVPEGRSMVDTVRDFGHEELLPLAFDFADDKSCVHRDPKTLMIGADSSISEEEKDEYVKTLQRWNGNCMYQPSSTSRASWREGPVTYIHTAGDMTVPLDYQRAFVKGMEDAGVKVQCVSVDSGHCPNLTRAKEIAEILRKVSLGEAVQGVNNDQMIDGLSTGDVEGAIHTVGDIAT</sequence>
<keyword evidence="2" id="KW-1185">Reference proteome</keyword>
<evidence type="ECO:0000313" key="2">
    <source>
        <dbReference type="Proteomes" id="UP001153331"/>
    </source>
</evidence>